<feature type="transmembrane region" description="Helical" evidence="1">
    <location>
        <begin position="293"/>
        <end position="315"/>
    </location>
</feature>
<dbReference type="PANTHER" id="PTHR45907">
    <property type="entry name" value="SERPENTINE RECEPTOR, CLASS J"/>
    <property type="match status" value="1"/>
</dbReference>
<feature type="transmembrane region" description="Helical" evidence="1">
    <location>
        <begin position="100"/>
        <end position="125"/>
    </location>
</feature>
<feature type="transmembrane region" description="Helical" evidence="1">
    <location>
        <begin position="256"/>
        <end position="281"/>
    </location>
</feature>
<keyword evidence="1" id="KW-0812">Transmembrane</keyword>
<evidence type="ECO:0000313" key="3">
    <source>
        <dbReference type="WBParaSite" id="Csp11.Scaffold629.g13057.t3"/>
    </source>
</evidence>
<name>A0A1I7TYH3_9PELO</name>
<dbReference type="PANTHER" id="PTHR45907:SF6">
    <property type="entry name" value="SERPENTINE RECEPTOR, CLASS J"/>
    <property type="match status" value="1"/>
</dbReference>
<feature type="transmembrane region" description="Helical" evidence="1">
    <location>
        <begin position="145"/>
        <end position="169"/>
    </location>
</feature>
<organism evidence="2 3">
    <name type="scientific">Caenorhabditis tropicalis</name>
    <dbReference type="NCBI Taxonomy" id="1561998"/>
    <lineage>
        <taxon>Eukaryota</taxon>
        <taxon>Metazoa</taxon>
        <taxon>Ecdysozoa</taxon>
        <taxon>Nematoda</taxon>
        <taxon>Chromadorea</taxon>
        <taxon>Rhabditida</taxon>
        <taxon>Rhabditina</taxon>
        <taxon>Rhabditomorpha</taxon>
        <taxon>Rhabditoidea</taxon>
        <taxon>Rhabditidae</taxon>
        <taxon>Peloderinae</taxon>
        <taxon>Caenorhabditis</taxon>
    </lineage>
</organism>
<feature type="transmembrane region" description="Helical" evidence="1">
    <location>
        <begin position="210"/>
        <end position="231"/>
    </location>
</feature>
<feature type="transmembrane region" description="Helical" evidence="1">
    <location>
        <begin position="19"/>
        <end position="40"/>
    </location>
</feature>
<dbReference type="InterPro" id="IPR019423">
    <property type="entry name" value="7TM_GPCR_serpentine_rcpt_Srj"/>
</dbReference>
<reference evidence="3" key="1">
    <citation type="submission" date="2016-11" db="UniProtKB">
        <authorList>
            <consortium name="WormBaseParasite"/>
        </authorList>
    </citation>
    <scope>IDENTIFICATION</scope>
</reference>
<keyword evidence="2" id="KW-1185">Reference proteome</keyword>
<dbReference type="Proteomes" id="UP000095282">
    <property type="component" value="Unplaced"/>
</dbReference>
<accession>A0A1I7TYH3</accession>
<dbReference type="WBParaSite" id="Csp11.Scaffold629.g13057.t3">
    <property type="protein sequence ID" value="Csp11.Scaffold629.g13057.t3"/>
    <property type="gene ID" value="Csp11.Scaffold629.g13057"/>
</dbReference>
<evidence type="ECO:0000313" key="2">
    <source>
        <dbReference type="Proteomes" id="UP000095282"/>
    </source>
</evidence>
<dbReference type="AlphaFoldDB" id="A0A1I7TYH3"/>
<protein>
    <submittedName>
        <fullName evidence="3">Serpentine Receptor, class J</fullName>
    </submittedName>
</protein>
<dbReference type="STRING" id="1561998.A0A1I7TYH3"/>
<proteinExistence type="predicted"/>
<keyword evidence="1" id="KW-1133">Transmembrane helix</keyword>
<keyword evidence="1" id="KW-0472">Membrane</keyword>
<feature type="transmembrane region" description="Helical" evidence="1">
    <location>
        <begin position="52"/>
        <end position="72"/>
    </location>
</feature>
<dbReference type="SUPFAM" id="SSF81321">
    <property type="entry name" value="Family A G protein-coupled receptor-like"/>
    <property type="match status" value="1"/>
</dbReference>
<sequence>MCIMIVTVFQMHIRWAHRYLPAVSGYLSFVVNPVLIYLILTEKKNSSIGKYRFLILFFAFFDMFYSSVELIVPVGMHGTGSAFVIYLAHGPLFGKDNIRLAQFAISVRCGCISLSYGILIIHFIYRTIALFKPKFVRNVFRPLGLTCIFVFWAIHGIAWGGICELFLYADNEMRDYIRDTFQKEYDVDSNDIAFLAALYLDGSPEVNRRGWIGIVALSGISVYAVSTYIILGRKIVQKLRSQGNLSKVTRIMHKQLFTVLAVQTIIPVCISFSPCMMAWYGPMFYLDLGMWNNYFGVIAFSAFPFLDPLAIMFLLPNYRKRITRSQYLKPIRNLFLKRPTTQTTNISFVERHTKTSTH</sequence>
<evidence type="ECO:0000256" key="1">
    <source>
        <dbReference type="SAM" id="Phobius"/>
    </source>
</evidence>
<dbReference type="Pfam" id="PF10319">
    <property type="entry name" value="7TM_GPCR_Srj"/>
    <property type="match status" value="1"/>
</dbReference>